<dbReference type="EMBL" id="CP001966">
    <property type="protein sequence ID" value="ADG78768.1"/>
    <property type="molecule type" value="Genomic_DNA"/>
</dbReference>
<gene>
    <name evidence="2" type="ordered locus">Tpau_2157</name>
</gene>
<feature type="transmembrane region" description="Helical" evidence="1">
    <location>
        <begin position="52"/>
        <end position="74"/>
    </location>
</feature>
<organism evidence="2 3">
    <name type="scientific">Tsukamurella paurometabola (strain ATCC 8368 / DSM 20162 / CCUG 35730 / CIP 100753 / JCM 10117 / KCTC 9821 / NBRC 16120 / NCIMB 702349 / NCTC 13040)</name>
    <name type="common">Corynebacterium paurometabolum</name>
    <dbReference type="NCBI Taxonomy" id="521096"/>
    <lineage>
        <taxon>Bacteria</taxon>
        <taxon>Bacillati</taxon>
        <taxon>Actinomycetota</taxon>
        <taxon>Actinomycetes</taxon>
        <taxon>Mycobacteriales</taxon>
        <taxon>Tsukamurellaceae</taxon>
        <taxon>Tsukamurella</taxon>
    </lineage>
</organism>
<dbReference type="eggNOG" id="ENOG503340R">
    <property type="taxonomic scope" value="Bacteria"/>
</dbReference>
<keyword evidence="1" id="KW-0472">Membrane</keyword>
<keyword evidence="3" id="KW-1185">Reference proteome</keyword>
<sequence length="124" mass="13206">MPVGVPEPVLVSIGDIHCTRSEVITPAGRFPIDSVQWAVSDQTMTTRVTPTWAVIVAIVVALGTCLLGLFFLLVKEDQTQGFVQVTALGPDGSSYTTAIAVQSYAAVQDTFNRVNYARGLSAGY</sequence>
<keyword evidence="1" id="KW-1133">Transmembrane helix</keyword>
<protein>
    <submittedName>
        <fullName evidence="2">Uncharacterized protein</fullName>
    </submittedName>
</protein>
<dbReference type="AlphaFoldDB" id="D5UPL2"/>
<reference evidence="2 3" key="2">
    <citation type="journal article" date="2011" name="Stand. Genomic Sci.">
        <title>Complete genome sequence of Tsukamurella paurometabola type strain (no. 33).</title>
        <authorList>
            <person name="Munk A.C."/>
            <person name="Lapidus A."/>
            <person name="Lucas S."/>
            <person name="Nolan M."/>
            <person name="Tice H."/>
            <person name="Cheng J.F."/>
            <person name="Del Rio T.G."/>
            <person name="Goodwin L."/>
            <person name="Pitluck S."/>
            <person name="Liolios K."/>
            <person name="Huntemann M."/>
            <person name="Ivanova N."/>
            <person name="Mavromatis K."/>
            <person name="Mikhailova N."/>
            <person name="Pati A."/>
            <person name="Chen A."/>
            <person name="Palaniappan K."/>
            <person name="Tapia R."/>
            <person name="Han C."/>
            <person name="Land M."/>
            <person name="Hauser L."/>
            <person name="Chang Y.J."/>
            <person name="Jeffries C.D."/>
            <person name="Brettin T."/>
            <person name="Yasawong M."/>
            <person name="Brambilla E.M."/>
            <person name="Rohde M."/>
            <person name="Sikorski J."/>
            <person name="Goker M."/>
            <person name="Detter J.C."/>
            <person name="Woyke T."/>
            <person name="Bristow J."/>
            <person name="Eisen J.A."/>
            <person name="Markowitz V."/>
            <person name="Hugenholtz P."/>
            <person name="Kyrpides N.C."/>
            <person name="Klenk H.P."/>
        </authorList>
    </citation>
    <scope>NUCLEOTIDE SEQUENCE [LARGE SCALE GENOMIC DNA]</scope>
    <source>
        <strain evidence="3">ATCC 8368 / DSM 20162 / CCUG 35730 / CIP 100753 / JCM 10117 / KCTC 9821 / NBRC 16120 / NCIMB 702349 / NCTC 13040</strain>
    </source>
</reference>
<proteinExistence type="predicted"/>
<evidence type="ECO:0000313" key="2">
    <source>
        <dbReference type="EMBL" id="ADG78768.1"/>
    </source>
</evidence>
<evidence type="ECO:0000313" key="3">
    <source>
        <dbReference type="Proteomes" id="UP000001213"/>
    </source>
</evidence>
<accession>D5UPL2</accession>
<evidence type="ECO:0000256" key="1">
    <source>
        <dbReference type="SAM" id="Phobius"/>
    </source>
</evidence>
<dbReference type="Proteomes" id="UP000001213">
    <property type="component" value="Chromosome"/>
</dbReference>
<dbReference type="HOGENOM" id="CLU_097895_1_0_11"/>
<dbReference type="STRING" id="521096.Tpau_2157"/>
<dbReference type="KEGG" id="tpr:Tpau_2157"/>
<name>D5UPL2_TSUPD</name>
<keyword evidence="1" id="KW-0812">Transmembrane</keyword>
<reference evidence="3" key="1">
    <citation type="submission" date="2010-03" db="EMBL/GenBank/DDBJ databases">
        <title>The complete chromosome of Tsukamurella paurometabola DSM 20162.</title>
        <authorList>
            <consortium name="US DOE Joint Genome Institute (JGI-PGF)"/>
            <person name="Lucas S."/>
            <person name="Copeland A."/>
            <person name="Lapidus A."/>
            <person name="Glavina del Rio T."/>
            <person name="Dalin E."/>
            <person name="Tice H."/>
            <person name="Bruce D."/>
            <person name="Goodwin L."/>
            <person name="Pitluck S."/>
            <person name="Kyrpides N."/>
            <person name="Mavromatis K."/>
            <person name="Ivanova N."/>
            <person name="Mikhailova N."/>
            <person name="Munk A.C."/>
            <person name="Brettin T."/>
            <person name="Detter J.C."/>
            <person name="Tapia R."/>
            <person name="Han C."/>
            <person name="Larimer F."/>
            <person name="Land M."/>
            <person name="Hauser L."/>
            <person name="Markowitz V."/>
            <person name="Cheng J.-F."/>
            <person name="Hugenholtz P."/>
            <person name="Woyke T."/>
            <person name="Wu D."/>
            <person name="Jando M."/>
            <person name="Brambilla E."/>
            <person name="Klenk H.-P."/>
            <person name="Eisen J.A."/>
        </authorList>
    </citation>
    <scope>NUCLEOTIDE SEQUENCE [LARGE SCALE GENOMIC DNA]</scope>
    <source>
        <strain evidence="3">ATCC 8368 / DSM 20162 / CCUG 35730 / CIP 100753 / JCM 10117 / KCTC 9821 / NBRC 16120 / NCIMB 702349 / NCTC 13040</strain>
    </source>
</reference>